<name>A0A3R7N715_9TRYP</name>
<dbReference type="PANTHER" id="PTHR37563:SF2">
    <property type="entry name" value="PHYTANOYL-COA DIOXYGENASE FAMILY PROTEIN (AFU_ORTHOLOGUE AFUA_2G03330)"/>
    <property type="match status" value="1"/>
</dbReference>
<sequence length="321" mass="36856">MVADSKTSRSTICWRCGTEFNNRTAKNGVCCKLCKRSFHRKCYLAETGIKKNETRACVCCLSGILRMPYSSRIQQNPMATKFLRNGYCVISLATCASEKKNILETLEKYRDNADRYFKAFMRAYEAKLEFSTKAPTLESGFSNFRERGSGRFEMISSEIENEVLSVLENCDEIHNTLELLLTSANSRVRVKERLMSTGCFYSLPGSSKQRIHTDGPPLSSVLDLFPYAINVFIPLVPVDKRNGTEFLPGSHHKEWSSRSLHRKKRYRQLFLWERHCCLITGCYIVVWAINWVHLVRAIMQHSPVLGMRISLTLVIVDTKHL</sequence>
<dbReference type="Proteomes" id="UP000284403">
    <property type="component" value="Unassembled WGS sequence"/>
</dbReference>
<keyword evidence="1" id="KW-1133">Transmembrane helix</keyword>
<dbReference type="PANTHER" id="PTHR37563">
    <property type="entry name" value="PHYTANOYL-COA DIOXYGENASE FAMILY PROTEIN (AFU_ORTHOLOGUE AFUA_2G03330)"/>
    <property type="match status" value="1"/>
</dbReference>
<dbReference type="OrthoDB" id="420046at2759"/>
<keyword evidence="1" id="KW-0812">Transmembrane</keyword>
<reference evidence="2 3" key="1">
    <citation type="journal article" date="2018" name="BMC Genomics">
        <title>Genomic comparison of Trypanosoma conorhini and Trypanosoma rangeli to Trypanosoma cruzi strains of high and low virulence.</title>
        <authorList>
            <person name="Bradwell K.R."/>
            <person name="Koparde V.N."/>
            <person name="Matveyev A.V."/>
            <person name="Serrano M.G."/>
            <person name="Alves J.M."/>
            <person name="Parikh H."/>
            <person name="Huang B."/>
            <person name="Lee V."/>
            <person name="Espinosa-Alvarez O."/>
            <person name="Ortiz P.A."/>
            <person name="Costa-Martins A.G."/>
            <person name="Teixeira M.M."/>
            <person name="Buck G.A."/>
        </authorList>
    </citation>
    <scope>NUCLEOTIDE SEQUENCE [LARGE SCALE GENOMIC DNA]</scope>
    <source>
        <strain evidence="2 3">025E</strain>
    </source>
</reference>
<dbReference type="SUPFAM" id="SSF51197">
    <property type="entry name" value="Clavaminate synthase-like"/>
    <property type="match status" value="1"/>
</dbReference>
<dbReference type="InterPro" id="IPR051961">
    <property type="entry name" value="Fungal_Metabolite_Diox"/>
</dbReference>
<evidence type="ECO:0000313" key="3">
    <source>
        <dbReference type="Proteomes" id="UP000284403"/>
    </source>
</evidence>
<protein>
    <submittedName>
        <fullName evidence="2">ADP-ribosylation factor-like protein 3A</fullName>
    </submittedName>
</protein>
<comment type="caution">
    <text evidence="2">The sequence shown here is derived from an EMBL/GenBank/DDBJ whole genome shotgun (WGS) entry which is preliminary data.</text>
</comment>
<keyword evidence="1" id="KW-0472">Membrane</keyword>
<dbReference type="AlphaFoldDB" id="A0A3R7N715"/>
<accession>A0A3R7N715</accession>
<dbReference type="GeneID" id="40323001"/>
<feature type="transmembrane region" description="Helical" evidence="1">
    <location>
        <begin position="271"/>
        <end position="292"/>
    </location>
</feature>
<gene>
    <name evidence="2" type="ORF">Tco025E_09390</name>
</gene>
<keyword evidence="3" id="KW-1185">Reference proteome</keyword>
<proteinExistence type="predicted"/>
<dbReference type="RefSeq" id="XP_029223650.1">
    <property type="nucleotide sequence ID" value="XM_029376209.1"/>
</dbReference>
<dbReference type="Gene3D" id="2.60.120.620">
    <property type="entry name" value="q2cbj1_9rhob like domain"/>
    <property type="match status" value="1"/>
</dbReference>
<evidence type="ECO:0000256" key="1">
    <source>
        <dbReference type="SAM" id="Phobius"/>
    </source>
</evidence>
<organism evidence="2 3">
    <name type="scientific">Trypanosoma conorhini</name>
    <dbReference type="NCBI Taxonomy" id="83891"/>
    <lineage>
        <taxon>Eukaryota</taxon>
        <taxon>Discoba</taxon>
        <taxon>Euglenozoa</taxon>
        <taxon>Kinetoplastea</taxon>
        <taxon>Metakinetoplastina</taxon>
        <taxon>Trypanosomatida</taxon>
        <taxon>Trypanosomatidae</taxon>
        <taxon>Trypanosoma</taxon>
    </lineage>
</organism>
<dbReference type="EMBL" id="MKKU01001112">
    <property type="protein sequence ID" value="RNE97643.1"/>
    <property type="molecule type" value="Genomic_DNA"/>
</dbReference>
<evidence type="ECO:0000313" key="2">
    <source>
        <dbReference type="EMBL" id="RNE97643.1"/>
    </source>
</evidence>